<sequence length="362" mass="41996">MENYSNKITLTTKNDFEKAMERVYAWYNNEIIDRVPVQFSAANAQYNVESKDNHTPQEWKEIWFDTERVVDSFIDSIEGSQFLGETFPIYWPNLGPDIYAAFYGGELTYGEVTSWSHPIVEDWSEIIGLKLDKSNKYFKKIEEMTQCAVEKCHGRYLVGYTDLHPSMDCVLAWRGMEQLCYDMIDTPDKVSELLEIASRDFYDIFDHFDKMLKSQGHISVTWLGLPSYGKFHVPSCDFATMMSPAQFDKFVMPYLLEQIKHMDHNVFHVDGSGVARHIDKILDMPEINGIQWVQGVGEDEPIMQWLDFIKKIQAAGKGVMVDLKLHELDEFIEKMSPKGIFLCIGESEPEVQKSIIKKLEKW</sequence>
<dbReference type="STRING" id="1941349.STSP1_02280"/>
<organism evidence="1 2">
    <name type="scientific">Sedimentisphaera salicampi</name>
    <dbReference type="NCBI Taxonomy" id="1941349"/>
    <lineage>
        <taxon>Bacteria</taxon>
        <taxon>Pseudomonadati</taxon>
        <taxon>Planctomycetota</taxon>
        <taxon>Phycisphaerae</taxon>
        <taxon>Sedimentisphaerales</taxon>
        <taxon>Sedimentisphaeraceae</taxon>
        <taxon>Sedimentisphaera</taxon>
    </lineage>
</organism>
<dbReference type="SUPFAM" id="SSF51726">
    <property type="entry name" value="UROD/MetE-like"/>
    <property type="match status" value="1"/>
</dbReference>
<dbReference type="RefSeq" id="WP_085756471.1">
    <property type="nucleotide sequence ID" value="NZ_CP021023.1"/>
</dbReference>
<dbReference type="EMBL" id="CP021023">
    <property type="protein sequence ID" value="ARN57854.1"/>
    <property type="molecule type" value="Genomic_DNA"/>
</dbReference>
<dbReference type="Proteomes" id="UP000193334">
    <property type="component" value="Chromosome"/>
</dbReference>
<dbReference type="Gene3D" id="3.20.20.210">
    <property type="match status" value="1"/>
</dbReference>
<name>A0A1W6LQ05_9BACT</name>
<dbReference type="KEGG" id="pbp:STSP1_02280"/>
<evidence type="ECO:0008006" key="3">
    <source>
        <dbReference type="Google" id="ProtNLM"/>
    </source>
</evidence>
<gene>
    <name evidence="1" type="ORF">STSP1_02280</name>
</gene>
<protein>
    <recommendedName>
        <fullName evidence="3">Uroporphyrinogen decarboxylase (URO-D) domain-containing protein</fullName>
    </recommendedName>
</protein>
<evidence type="ECO:0000313" key="2">
    <source>
        <dbReference type="Proteomes" id="UP000193334"/>
    </source>
</evidence>
<keyword evidence="2" id="KW-1185">Reference proteome</keyword>
<dbReference type="AlphaFoldDB" id="A0A1W6LQ05"/>
<accession>A0A1W6LQ05</accession>
<evidence type="ECO:0000313" key="1">
    <source>
        <dbReference type="EMBL" id="ARN57854.1"/>
    </source>
</evidence>
<proteinExistence type="predicted"/>
<reference evidence="2" key="1">
    <citation type="submission" date="2017-04" db="EMBL/GenBank/DDBJ databases">
        <title>Comparative genomics and description of representatives of a novel lineage of planctomycetes thriving in anoxic sediments.</title>
        <authorList>
            <person name="Spring S."/>
            <person name="Bunk B."/>
            <person name="Sproer C."/>
        </authorList>
    </citation>
    <scope>NUCLEOTIDE SEQUENCE [LARGE SCALE GENOMIC DNA]</scope>
    <source>
        <strain evidence="2">ST-PulAB-D4</strain>
    </source>
</reference>
<dbReference type="InterPro" id="IPR038071">
    <property type="entry name" value="UROD/MetE-like_sf"/>
</dbReference>